<evidence type="ECO:0008006" key="4">
    <source>
        <dbReference type="Google" id="ProtNLM"/>
    </source>
</evidence>
<protein>
    <recommendedName>
        <fullName evidence="4">Secreted protein</fullName>
    </recommendedName>
</protein>
<dbReference type="EMBL" id="JBJQND010000017">
    <property type="protein sequence ID" value="KAL3841750.1"/>
    <property type="molecule type" value="Genomic_DNA"/>
</dbReference>
<evidence type="ECO:0000256" key="1">
    <source>
        <dbReference type="SAM" id="SignalP"/>
    </source>
</evidence>
<dbReference type="Proteomes" id="UP001634394">
    <property type="component" value="Unassembled WGS sequence"/>
</dbReference>
<accession>A0ABD3TZU1</accession>
<reference evidence="2 3" key="1">
    <citation type="submission" date="2024-11" db="EMBL/GenBank/DDBJ databases">
        <title>Chromosome-level genome assembly of the freshwater bivalve Anodonta woodiana.</title>
        <authorList>
            <person name="Chen X."/>
        </authorList>
    </citation>
    <scope>NUCLEOTIDE SEQUENCE [LARGE SCALE GENOMIC DNA]</scope>
    <source>
        <strain evidence="2">MN2024</strain>
        <tissue evidence="2">Gills</tissue>
    </source>
</reference>
<sequence>MHFLRRHAFLPVLAVVLGITVELMYCSQEMNEEYEKKTDFERSKKLRSYTISTLLRAGCAGLHEPCHPFKPYLTNCEGPCEPGLTRKACRIFKNQFQCVRVRV</sequence>
<organism evidence="2 3">
    <name type="scientific">Sinanodonta woodiana</name>
    <name type="common">Chinese pond mussel</name>
    <name type="synonym">Anodonta woodiana</name>
    <dbReference type="NCBI Taxonomy" id="1069815"/>
    <lineage>
        <taxon>Eukaryota</taxon>
        <taxon>Metazoa</taxon>
        <taxon>Spiralia</taxon>
        <taxon>Lophotrochozoa</taxon>
        <taxon>Mollusca</taxon>
        <taxon>Bivalvia</taxon>
        <taxon>Autobranchia</taxon>
        <taxon>Heteroconchia</taxon>
        <taxon>Palaeoheterodonta</taxon>
        <taxon>Unionida</taxon>
        <taxon>Unionoidea</taxon>
        <taxon>Unionidae</taxon>
        <taxon>Unioninae</taxon>
        <taxon>Sinanodonta</taxon>
    </lineage>
</organism>
<dbReference type="AlphaFoldDB" id="A0ABD3TZU1"/>
<evidence type="ECO:0000313" key="3">
    <source>
        <dbReference type="Proteomes" id="UP001634394"/>
    </source>
</evidence>
<proteinExistence type="predicted"/>
<comment type="caution">
    <text evidence="2">The sequence shown here is derived from an EMBL/GenBank/DDBJ whole genome shotgun (WGS) entry which is preliminary data.</text>
</comment>
<feature type="chain" id="PRO_5044798314" description="Secreted protein" evidence="1">
    <location>
        <begin position="19"/>
        <end position="103"/>
    </location>
</feature>
<name>A0ABD3TZU1_SINWO</name>
<feature type="signal peptide" evidence="1">
    <location>
        <begin position="1"/>
        <end position="18"/>
    </location>
</feature>
<gene>
    <name evidence="2" type="ORF">ACJMK2_019852</name>
</gene>
<keyword evidence="1" id="KW-0732">Signal</keyword>
<keyword evidence="3" id="KW-1185">Reference proteome</keyword>
<evidence type="ECO:0000313" key="2">
    <source>
        <dbReference type="EMBL" id="KAL3841750.1"/>
    </source>
</evidence>